<dbReference type="EC" id="5.4.99.5" evidence="1"/>
<dbReference type="PANTHER" id="PTHR38041:SF1">
    <property type="entry name" value="CHORISMATE MUTASE"/>
    <property type="match status" value="1"/>
</dbReference>
<dbReference type="Proteomes" id="UP001161388">
    <property type="component" value="Unassembled WGS sequence"/>
</dbReference>
<accession>A0ABQ5VE99</accession>
<keyword evidence="2" id="KW-0413">Isomerase</keyword>
<dbReference type="Pfam" id="PF01817">
    <property type="entry name" value="CM_2"/>
    <property type="match status" value="1"/>
</dbReference>
<dbReference type="InterPro" id="IPR036979">
    <property type="entry name" value="CM_dom_sf"/>
</dbReference>
<evidence type="ECO:0000313" key="5">
    <source>
        <dbReference type="Proteomes" id="UP001161388"/>
    </source>
</evidence>
<sequence>MQTKAPQDCNTMAELRVQIDALDDKLIEMLVTRSSYIDRAVELKRIEGLPARITDRVQEVLRKVTDNARTRGLDPELVAEIWTTLIEWSIAREAKHLDVDQHQ</sequence>
<dbReference type="InterPro" id="IPR008241">
    <property type="entry name" value="Isochorismate_pyruvate-lyase"/>
</dbReference>
<reference evidence="4" key="1">
    <citation type="journal article" date="2014" name="Int. J. Syst. Evol. Microbiol.">
        <title>Complete genome of a new Firmicutes species belonging to the dominant human colonic microbiota ('Ruminococcus bicirculans') reveals two chromosomes and a selective capacity to utilize plant glucans.</title>
        <authorList>
            <consortium name="NISC Comparative Sequencing Program"/>
            <person name="Wegmann U."/>
            <person name="Louis P."/>
            <person name="Goesmann A."/>
            <person name="Henrissat B."/>
            <person name="Duncan S.H."/>
            <person name="Flint H.J."/>
        </authorList>
    </citation>
    <scope>NUCLEOTIDE SEQUENCE</scope>
    <source>
        <strain evidence="4">NBRC 109915</strain>
    </source>
</reference>
<evidence type="ECO:0000256" key="2">
    <source>
        <dbReference type="ARBA" id="ARBA00023235"/>
    </source>
</evidence>
<feature type="domain" description="Chorismate mutase" evidence="3">
    <location>
        <begin position="6"/>
        <end position="97"/>
    </location>
</feature>
<name>A0ABQ5VE99_9RHOB</name>
<proteinExistence type="predicted"/>
<dbReference type="Gene3D" id="1.20.59.10">
    <property type="entry name" value="Chorismate mutase"/>
    <property type="match status" value="1"/>
</dbReference>
<comment type="caution">
    <text evidence="4">The sequence shown here is derived from an EMBL/GenBank/DDBJ whole genome shotgun (WGS) entry which is preliminary data.</text>
</comment>
<dbReference type="SUPFAM" id="SSF48600">
    <property type="entry name" value="Chorismate mutase II"/>
    <property type="match status" value="1"/>
</dbReference>
<protein>
    <recommendedName>
        <fullName evidence="1">chorismate mutase</fullName>
        <ecNumber evidence="1">5.4.99.5</ecNumber>
    </recommendedName>
</protein>
<gene>
    <name evidence="4" type="ORF">GCM10007927_02400</name>
</gene>
<dbReference type="RefSeq" id="WP_284369768.1">
    <property type="nucleotide sequence ID" value="NZ_BSNL01000001.1"/>
</dbReference>
<dbReference type="PANTHER" id="PTHR38041">
    <property type="entry name" value="CHORISMATE MUTASE"/>
    <property type="match status" value="1"/>
</dbReference>
<organism evidence="4 5">
    <name type="scientific">Sulfitobacter pacificus</name>
    <dbReference type="NCBI Taxonomy" id="1499314"/>
    <lineage>
        <taxon>Bacteria</taxon>
        <taxon>Pseudomonadati</taxon>
        <taxon>Pseudomonadota</taxon>
        <taxon>Alphaproteobacteria</taxon>
        <taxon>Rhodobacterales</taxon>
        <taxon>Roseobacteraceae</taxon>
        <taxon>Sulfitobacter</taxon>
    </lineage>
</organism>
<evidence type="ECO:0000256" key="1">
    <source>
        <dbReference type="ARBA" id="ARBA00012404"/>
    </source>
</evidence>
<dbReference type="PROSITE" id="PS51168">
    <property type="entry name" value="CHORISMATE_MUT_2"/>
    <property type="match status" value="1"/>
</dbReference>
<dbReference type="EMBL" id="BSNL01000001">
    <property type="protein sequence ID" value="GLQ25437.1"/>
    <property type="molecule type" value="Genomic_DNA"/>
</dbReference>
<dbReference type="SMART" id="SM00830">
    <property type="entry name" value="CM_2"/>
    <property type="match status" value="1"/>
</dbReference>
<evidence type="ECO:0000259" key="3">
    <source>
        <dbReference type="PROSITE" id="PS51168"/>
    </source>
</evidence>
<dbReference type="InterPro" id="IPR051331">
    <property type="entry name" value="Chorismate_mutase-related"/>
</dbReference>
<evidence type="ECO:0000313" key="4">
    <source>
        <dbReference type="EMBL" id="GLQ25437.1"/>
    </source>
</evidence>
<dbReference type="InterPro" id="IPR036263">
    <property type="entry name" value="Chorismate_II_sf"/>
</dbReference>
<dbReference type="InterPro" id="IPR002701">
    <property type="entry name" value="CM_II_prokaryot"/>
</dbReference>
<keyword evidence="5" id="KW-1185">Reference proteome</keyword>
<dbReference type="PIRSF" id="PIRSF029775">
    <property type="entry name" value="Isochor_pyr_lyas"/>
    <property type="match status" value="1"/>
</dbReference>
<reference evidence="4" key="2">
    <citation type="submission" date="2023-01" db="EMBL/GenBank/DDBJ databases">
        <title>Draft genome sequence of Sulfitobacter pacificus strain NBRC 109915.</title>
        <authorList>
            <person name="Sun Q."/>
            <person name="Mori K."/>
        </authorList>
    </citation>
    <scope>NUCLEOTIDE SEQUENCE</scope>
    <source>
        <strain evidence="4">NBRC 109915</strain>
    </source>
</reference>